<dbReference type="InterPro" id="IPR036322">
    <property type="entry name" value="WD40_repeat_dom_sf"/>
</dbReference>
<keyword evidence="2" id="KW-0853">WD repeat</keyword>
<keyword evidence="6" id="KW-1185">Reference proteome</keyword>
<dbReference type="InterPro" id="IPR015943">
    <property type="entry name" value="WD40/YVTN_repeat-like_dom_sf"/>
</dbReference>
<reference evidence="5" key="2">
    <citation type="submission" date="2024-08" db="UniProtKB">
        <authorList>
            <consortium name="EnsemblMetazoa"/>
        </authorList>
    </citation>
    <scope>IDENTIFICATION</scope>
</reference>
<sequence length="354" mass="39657">MYSEAGSTTMSHNLHGTFISQKVNKIRWKPERLEESHFFVTGSVDNEDQKIVLWDFIDNKDDDDIYPFAVAEVPYCGDVSELKFLNPDYFASSSSSGSAHLMKVAYAETGEAHIEVCTTWKDIHYFENGESSPCTALAFHENDLVTVGEDGRINFFTAQSKDVARSIDNADSCSIQCVIFLKHDEILTSNLRGQMKIWDTRSESNKPANTLMLSGDQVTPTYLTFHPTQRHIIIAGDELGALTTWDLRQQTFPVNAHEGAITEIQFHPDNPDHLFSCSTTGELWHWSTKTRYTLGFASEETNVWLAPENVKSKMEVLTLMPTLGKPINSLDVSKKKVICGCGNEAIYLVNGIAL</sequence>
<dbReference type="PANTHER" id="PTHR22652">
    <property type="entry name" value="NUCLEOPORIN NUP43"/>
    <property type="match status" value="1"/>
</dbReference>
<evidence type="ECO:0000256" key="4">
    <source>
        <dbReference type="ARBA" id="ARBA00023242"/>
    </source>
</evidence>
<dbReference type="GO" id="GO:0031080">
    <property type="term" value="C:nuclear pore outer ring"/>
    <property type="evidence" value="ECO:0007669"/>
    <property type="project" value="TreeGrafter"/>
</dbReference>
<evidence type="ECO:0008006" key="7">
    <source>
        <dbReference type="Google" id="ProtNLM"/>
    </source>
</evidence>
<evidence type="ECO:0000256" key="2">
    <source>
        <dbReference type="ARBA" id="ARBA00022574"/>
    </source>
</evidence>
<comment type="subcellular location">
    <subcellularLocation>
        <location evidence="1">Nucleus</location>
    </subcellularLocation>
</comment>
<dbReference type="PANTHER" id="PTHR22652:SF0">
    <property type="entry name" value="NUCLEOPORIN NUP43"/>
    <property type="match status" value="1"/>
</dbReference>
<name>A0AAR5PG15_DENPD</name>
<evidence type="ECO:0000256" key="3">
    <source>
        <dbReference type="ARBA" id="ARBA00022737"/>
    </source>
</evidence>
<evidence type="ECO:0000313" key="6">
    <source>
        <dbReference type="Proteomes" id="UP000019118"/>
    </source>
</evidence>
<accession>A0AAR5PG15</accession>
<dbReference type="Proteomes" id="UP000019118">
    <property type="component" value="Unassembled WGS sequence"/>
</dbReference>
<evidence type="ECO:0000256" key="1">
    <source>
        <dbReference type="ARBA" id="ARBA00004123"/>
    </source>
</evidence>
<keyword evidence="3" id="KW-0677">Repeat</keyword>
<dbReference type="SMART" id="SM00320">
    <property type="entry name" value="WD40"/>
    <property type="match status" value="6"/>
</dbReference>
<keyword evidence="4" id="KW-0539">Nucleus</keyword>
<organism evidence="5 6">
    <name type="scientific">Dendroctonus ponderosae</name>
    <name type="common">Mountain pine beetle</name>
    <dbReference type="NCBI Taxonomy" id="77166"/>
    <lineage>
        <taxon>Eukaryota</taxon>
        <taxon>Metazoa</taxon>
        <taxon>Ecdysozoa</taxon>
        <taxon>Arthropoda</taxon>
        <taxon>Hexapoda</taxon>
        <taxon>Insecta</taxon>
        <taxon>Pterygota</taxon>
        <taxon>Neoptera</taxon>
        <taxon>Endopterygota</taxon>
        <taxon>Coleoptera</taxon>
        <taxon>Polyphaga</taxon>
        <taxon>Cucujiformia</taxon>
        <taxon>Curculionidae</taxon>
        <taxon>Scolytinae</taxon>
        <taxon>Dendroctonus</taxon>
    </lineage>
</organism>
<dbReference type="AlphaFoldDB" id="A0AAR5PG15"/>
<dbReference type="Gene3D" id="2.130.10.10">
    <property type="entry name" value="YVTN repeat-like/Quinoprotein amine dehydrogenase"/>
    <property type="match status" value="1"/>
</dbReference>
<reference evidence="6" key="1">
    <citation type="journal article" date="2013" name="Genome Biol.">
        <title>Draft genome of the mountain pine beetle, Dendroctonus ponderosae Hopkins, a major forest pest.</title>
        <authorList>
            <person name="Keeling C.I."/>
            <person name="Yuen M.M."/>
            <person name="Liao N.Y."/>
            <person name="Docking T.R."/>
            <person name="Chan S.K."/>
            <person name="Taylor G.A."/>
            <person name="Palmquist D.L."/>
            <person name="Jackman S.D."/>
            <person name="Nguyen A."/>
            <person name="Li M."/>
            <person name="Henderson H."/>
            <person name="Janes J.K."/>
            <person name="Zhao Y."/>
            <person name="Pandoh P."/>
            <person name="Moore R."/>
            <person name="Sperling F.A."/>
            <person name="Huber D.P."/>
            <person name="Birol I."/>
            <person name="Jones S.J."/>
            <person name="Bohlmann J."/>
        </authorList>
    </citation>
    <scope>NUCLEOTIDE SEQUENCE</scope>
</reference>
<dbReference type="SUPFAM" id="SSF50978">
    <property type="entry name" value="WD40 repeat-like"/>
    <property type="match status" value="1"/>
</dbReference>
<dbReference type="EnsemblMetazoa" id="XM_019904435.1">
    <property type="protein sequence ID" value="XP_019759994.1"/>
    <property type="gene ID" value="LOC109537625"/>
</dbReference>
<dbReference type="InterPro" id="IPR001680">
    <property type="entry name" value="WD40_rpt"/>
</dbReference>
<evidence type="ECO:0000313" key="5">
    <source>
        <dbReference type="EnsemblMetazoa" id="XP_019759994.1"/>
    </source>
</evidence>
<proteinExistence type="predicted"/>
<protein>
    <recommendedName>
        <fullName evidence="7">Nucleoporin Nup43</fullName>
    </recommendedName>
</protein>